<keyword evidence="7" id="KW-0479">Metal-binding</keyword>
<evidence type="ECO:0000256" key="5">
    <source>
        <dbReference type="ARBA" id="ARBA00012863"/>
    </source>
</evidence>
<dbReference type="PANTHER" id="PTHR43668">
    <property type="entry name" value="ALLANTOINASE"/>
    <property type="match status" value="1"/>
</dbReference>
<comment type="similarity">
    <text evidence="3">Belongs to the metallo-dependent hydrolases superfamily. Allantoinase family.</text>
</comment>
<dbReference type="InterPro" id="IPR017593">
    <property type="entry name" value="Allantoinase"/>
</dbReference>
<evidence type="ECO:0000256" key="6">
    <source>
        <dbReference type="ARBA" id="ARBA00022631"/>
    </source>
</evidence>
<evidence type="ECO:0000259" key="10">
    <source>
        <dbReference type="Pfam" id="PF01979"/>
    </source>
</evidence>
<dbReference type="InterPro" id="IPR050138">
    <property type="entry name" value="DHOase/Allantoinase_Hydrolase"/>
</dbReference>
<dbReference type="PANTHER" id="PTHR43668:SF2">
    <property type="entry name" value="ALLANTOINASE"/>
    <property type="match status" value="1"/>
</dbReference>
<comment type="subunit">
    <text evidence="4">Homotetramer.</text>
</comment>
<dbReference type="EMBL" id="FNLF01000002">
    <property type="protein sequence ID" value="SDQ90375.1"/>
    <property type="molecule type" value="Genomic_DNA"/>
</dbReference>
<dbReference type="Pfam" id="PF01979">
    <property type="entry name" value="Amidohydro_1"/>
    <property type="match status" value="1"/>
</dbReference>
<evidence type="ECO:0000256" key="3">
    <source>
        <dbReference type="ARBA" id="ARBA00010368"/>
    </source>
</evidence>
<evidence type="ECO:0000313" key="12">
    <source>
        <dbReference type="Proteomes" id="UP000183053"/>
    </source>
</evidence>
<feature type="domain" description="Amidohydrolase-related" evidence="10">
    <location>
        <begin position="58"/>
        <end position="432"/>
    </location>
</feature>
<proteinExistence type="inferred from homology"/>
<dbReference type="SUPFAM" id="SSF51556">
    <property type="entry name" value="Metallo-dependent hydrolases"/>
    <property type="match status" value="1"/>
</dbReference>
<evidence type="ECO:0000256" key="1">
    <source>
        <dbReference type="ARBA" id="ARBA00001947"/>
    </source>
</evidence>
<dbReference type="STRING" id="47312.SAMN04489765_2289"/>
<dbReference type="FunFam" id="3.20.20.140:FF:000032">
    <property type="entry name" value="Allantoinase Dal1"/>
    <property type="match status" value="1"/>
</dbReference>
<dbReference type="InterPro" id="IPR006680">
    <property type="entry name" value="Amidohydro-rel"/>
</dbReference>
<dbReference type="GO" id="GO:0050897">
    <property type="term" value="F:cobalt ion binding"/>
    <property type="evidence" value="ECO:0007669"/>
    <property type="project" value="InterPro"/>
</dbReference>
<dbReference type="InterPro" id="IPR011059">
    <property type="entry name" value="Metal-dep_hydrolase_composite"/>
</dbReference>
<comment type="cofactor">
    <cofactor evidence="1">
        <name>Zn(2+)</name>
        <dbReference type="ChEBI" id="CHEBI:29105"/>
    </cofactor>
</comment>
<sequence length="449" mass="48456">MSTEPTEYDLVVRGRRIVTTAGTVAREVGIRDGRVAAIEPLGNALAGREVIELTDDQVMIPGLVDTHVHVNEPGRTEWEGFESATKAAAAGAVTTLVDMPLNSIPPTVDRDALRLKREVAGPKAYIDVGFWGGAVPGNKDQLRGLHDDGVFGFKCFLLHSGVDEFPALTVDEMQEDMAELATFDSLMIVHAEDACSIEHAPEPTGADYSGFLASRPRGAENKAIADVIERARWTGARAHVLHLSSSDALPMIASARRDGVKLTVETCPHYLTLLAEEIPAGGTAFKCCPPIREASNRELLWQGLLDGTIDCIVSDHSPSTIDLKDVENGDFGVAWGGVASLQLGLQLIWTEARKRGISLEQVLEWMSANPAKLAGMTRKGRIALGFDADFAVFEPEAAQVVDVHRLHHKNAITPYDGRALAGVVAGTWLRGEKIDFATPHGRLLRRGEA</sequence>
<dbReference type="InterPro" id="IPR032466">
    <property type="entry name" value="Metal_Hydrolase"/>
</dbReference>
<evidence type="ECO:0000256" key="7">
    <source>
        <dbReference type="ARBA" id="ARBA00022723"/>
    </source>
</evidence>
<dbReference type="GO" id="GO:0008270">
    <property type="term" value="F:zinc ion binding"/>
    <property type="evidence" value="ECO:0007669"/>
    <property type="project" value="InterPro"/>
</dbReference>
<evidence type="ECO:0000256" key="2">
    <source>
        <dbReference type="ARBA" id="ARBA00004968"/>
    </source>
</evidence>
<gene>
    <name evidence="11" type="ORF">SAMN04489765_2289</name>
</gene>
<keyword evidence="6" id="KW-0659">Purine metabolism</keyword>
<accession>A0A1H1ENQ0</accession>
<reference evidence="12" key="1">
    <citation type="submission" date="2016-10" db="EMBL/GenBank/DDBJ databases">
        <authorList>
            <person name="Varghese N."/>
            <person name="Submissions S."/>
        </authorList>
    </citation>
    <scope>NUCLEOTIDE SEQUENCE [LARGE SCALE GENOMIC DNA]</scope>
    <source>
        <strain evidence="12">DSM 44142</strain>
    </source>
</reference>
<name>A0A1H1ENQ0_9ACTN</name>
<evidence type="ECO:0000313" key="11">
    <source>
        <dbReference type="EMBL" id="SDQ90375.1"/>
    </source>
</evidence>
<dbReference type="SUPFAM" id="SSF51338">
    <property type="entry name" value="Composite domain of metallo-dependent hydrolases"/>
    <property type="match status" value="1"/>
</dbReference>
<dbReference type="EC" id="3.5.2.5" evidence="5"/>
<dbReference type="NCBIfam" id="TIGR03178">
    <property type="entry name" value="allantoinase"/>
    <property type="match status" value="1"/>
</dbReference>
<dbReference type="RefSeq" id="WP_068534775.1">
    <property type="nucleotide sequence ID" value="NZ_FNLF01000002.1"/>
</dbReference>
<keyword evidence="8" id="KW-0378">Hydrolase</keyword>
<dbReference type="GO" id="GO:0005737">
    <property type="term" value="C:cytoplasm"/>
    <property type="evidence" value="ECO:0007669"/>
    <property type="project" value="TreeGrafter"/>
</dbReference>
<dbReference type="GO" id="GO:0004038">
    <property type="term" value="F:allantoinase activity"/>
    <property type="evidence" value="ECO:0007669"/>
    <property type="project" value="UniProtKB-EC"/>
</dbReference>
<dbReference type="GO" id="GO:0000256">
    <property type="term" value="P:allantoin catabolic process"/>
    <property type="evidence" value="ECO:0007669"/>
    <property type="project" value="InterPro"/>
</dbReference>
<keyword evidence="12" id="KW-1185">Reference proteome</keyword>
<protein>
    <recommendedName>
        <fullName evidence="5">allantoinase</fullName>
        <ecNumber evidence="5">3.5.2.5</ecNumber>
    </recommendedName>
</protein>
<evidence type="ECO:0000256" key="4">
    <source>
        <dbReference type="ARBA" id="ARBA00011881"/>
    </source>
</evidence>
<dbReference type="Gene3D" id="3.20.20.140">
    <property type="entry name" value="Metal-dependent hydrolases"/>
    <property type="match status" value="1"/>
</dbReference>
<organism evidence="11 12">
    <name type="scientific">Tsukamurella pulmonis</name>
    <dbReference type="NCBI Taxonomy" id="47312"/>
    <lineage>
        <taxon>Bacteria</taxon>
        <taxon>Bacillati</taxon>
        <taxon>Actinomycetota</taxon>
        <taxon>Actinomycetes</taxon>
        <taxon>Mycobacteriales</taxon>
        <taxon>Tsukamurellaceae</taxon>
        <taxon>Tsukamurella</taxon>
    </lineage>
</organism>
<dbReference type="OrthoDB" id="9803027at2"/>
<dbReference type="GO" id="GO:0006145">
    <property type="term" value="P:purine nucleobase catabolic process"/>
    <property type="evidence" value="ECO:0007669"/>
    <property type="project" value="TreeGrafter"/>
</dbReference>
<dbReference type="Proteomes" id="UP000183053">
    <property type="component" value="Unassembled WGS sequence"/>
</dbReference>
<evidence type="ECO:0000256" key="9">
    <source>
        <dbReference type="ARBA" id="ARBA00022833"/>
    </source>
</evidence>
<keyword evidence="9" id="KW-0862">Zinc</keyword>
<comment type="pathway">
    <text evidence="2">Nitrogen metabolism; (S)-allantoin degradation; allantoate from (S)-allantoin: step 1/1.</text>
</comment>
<dbReference type="AlphaFoldDB" id="A0A1H1ENQ0"/>
<evidence type="ECO:0000256" key="8">
    <source>
        <dbReference type="ARBA" id="ARBA00022801"/>
    </source>
</evidence>